<proteinExistence type="predicted"/>
<dbReference type="Proteomes" id="UP000502608">
    <property type="component" value="Chromosome"/>
</dbReference>
<keyword evidence="3" id="KW-0472">Membrane</keyword>
<dbReference type="InterPro" id="IPR020011">
    <property type="entry name" value="FimV_C"/>
</dbReference>
<dbReference type="InterPro" id="IPR038440">
    <property type="entry name" value="FimV_C_sf"/>
</dbReference>
<feature type="compositionally biased region" description="Low complexity" evidence="2">
    <location>
        <begin position="911"/>
        <end position="923"/>
    </location>
</feature>
<evidence type="ECO:0000256" key="2">
    <source>
        <dbReference type="SAM" id="MobiDB-lite"/>
    </source>
</evidence>
<dbReference type="EMBL" id="CP050313">
    <property type="protein sequence ID" value="QIR14149.1"/>
    <property type="molecule type" value="Genomic_DNA"/>
</dbReference>
<feature type="region of interest" description="Disordered" evidence="2">
    <location>
        <begin position="542"/>
        <end position="562"/>
    </location>
</feature>
<accession>A0A6G9QJU5</accession>
<evidence type="ECO:0000256" key="1">
    <source>
        <dbReference type="SAM" id="Coils"/>
    </source>
</evidence>
<organism evidence="6 7">
    <name type="scientific">Shewanella aestuarii</name>
    <dbReference type="NCBI Taxonomy" id="1028752"/>
    <lineage>
        <taxon>Bacteria</taxon>
        <taxon>Pseudomonadati</taxon>
        <taxon>Pseudomonadota</taxon>
        <taxon>Gammaproteobacteria</taxon>
        <taxon>Alteromonadales</taxon>
        <taxon>Shewanellaceae</taxon>
        <taxon>Shewanella</taxon>
    </lineage>
</organism>
<feature type="domain" description="Flagellar motor switch protein FliN N-terminal" evidence="5">
    <location>
        <begin position="409"/>
        <end position="433"/>
    </location>
</feature>
<feature type="region of interest" description="Disordered" evidence="2">
    <location>
        <begin position="738"/>
        <end position="926"/>
    </location>
</feature>
<dbReference type="Gene3D" id="1.20.58.2200">
    <property type="match status" value="1"/>
</dbReference>
<feature type="chain" id="PRO_5026138570" evidence="4">
    <location>
        <begin position="31"/>
        <end position="1153"/>
    </location>
</feature>
<keyword evidence="3" id="KW-0812">Transmembrane</keyword>
<evidence type="ECO:0000313" key="6">
    <source>
        <dbReference type="EMBL" id="QIR14149.1"/>
    </source>
</evidence>
<feature type="signal peptide" evidence="4">
    <location>
        <begin position="1"/>
        <end position="30"/>
    </location>
</feature>
<sequence length="1153" mass="126166">MTFRNSHWVGLLLCTTFTVTITPLMSSAHAETLKITGPNGEVRQTQQQYGPTTSKDTFWSIAQKVRPNDKVSVYQVMAAIFDANPHAFSGNNYNTLERGMILIIPSVDVMTSISPQEAKIRAENNDKAIKQGITTPKSDPQTAGNNSTVDNIAPVVNSPKAASAEKPLQIVQQAPVTAPDTPAQTVKSNQTIKDLSAELDKANNKNVMITDELARAQDQLMVTRTDNQVLKQKIEELSLITGTLEEELQLLREKHQSLMAKHEMLINEQQQENQPAIEQPTDFWRTLTNNTALLIAAAALPLIVIFGLIFWLMRRRSTSDSIDSHEAVKPVDSDTETGVANQAKVSDEDDLDALAVHLDSDHASSIDDLLDLDSLDLQPEAQLQMDDDQMDMASEMFIAENTEDEPEIDEEGTSLDDLWAEAMDEQDSELEPLETDDDLDNLLAGLDDPIDEPNAEIKADEDDIDSLLANLGNEQEQQDSASNDNVDDILADFDFDNLESDDVNPPSNELADEIASELEPEVQTNIDIEDDVAEDDIDSLLAGFNADDSPSAIDNSDVDSTDVDSNLANEIAAELEHDSDVKGDVADDDIDALLAGFNTDDSQPTANDTEPDTNLADEIASELAEDIDIKDDVADDDIDALLAGFNTDDSQPTANDTEPDTNLADEIASELAEDIDIKDDVADDDIDALLAGFNSDDSQPTSNDTDTNLADEIASELAEEIDVKDEVADDDIDALLAGFNTDDGQTSANDTEPDTNLADDIAVELDTDIDVKDDDTEDDTDPLLAENDVSQSEAFSPETELDSLLASHSEIDNKDDAFTLQDDLSANEPESVVDSDTDVDLDSLLTELATASEEDLSQGLTPESAEEEDLSGLLSELEQASETQTDEDDVDFNLLESDLRQAEQEEYTQTALSESPSEALSAATKNDQKLAVEKESGFFNDLKASKKPQPEMLDWEADLFKAASKAKPDDLEFDEMDKLAADEQDFDFSDDDLLAAFSESLDDHESDDDYTSEDDFVLSDDNLTVDEALAALDAKQTNSTPDITEAELSNFERENGFINIDKLLNDADEYDEPVTDKYKEVDVDMGEVESLLGNADMVDVDDEENSVNAKLDLARAYIEIEDEDSAKALLKEVQMDGNERQQLEATGLLKKLT</sequence>
<dbReference type="NCBIfam" id="TIGR03504">
    <property type="entry name" value="FimV_Cterm"/>
    <property type="match status" value="1"/>
</dbReference>
<feature type="compositionally biased region" description="Acidic residues" evidence="2">
    <location>
        <begin position="761"/>
        <end position="781"/>
    </location>
</feature>
<feature type="coiled-coil region" evidence="1">
    <location>
        <begin position="185"/>
        <end position="272"/>
    </location>
</feature>
<evidence type="ECO:0000256" key="4">
    <source>
        <dbReference type="SAM" id="SignalP"/>
    </source>
</evidence>
<dbReference type="InterPro" id="IPR020012">
    <property type="entry name" value="LysM_FimV"/>
</dbReference>
<keyword evidence="3" id="KW-1133">Transmembrane helix</keyword>
<keyword evidence="1" id="KW-0175">Coiled coil</keyword>
<evidence type="ECO:0000256" key="3">
    <source>
        <dbReference type="SAM" id="Phobius"/>
    </source>
</evidence>
<dbReference type="KEGG" id="saes:HBH39_06325"/>
<feature type="region of interest" description="Disordered" evidence="2">
    <location>
        <begin position="322"/>
        <end position="346"/>
    </location>
</feature>
<dbReference type="NCBIfam" id="TIGR03505">
    <property type="entry name" value="FimV_core"/>
    <property type="match status" value="1"/>
</dbReference>
<protein>
    <submittedName>
        <fullName evidence="6">Pilus assembly protein FimV</fullName>
    </submittedName>
</protein>
<keyword evidence="7" id="KW-1185">Reference proteome</keyword>
<feature type="compositionally biased region" description="Acidic residues" evidence="2">
    <location>
        <begin position="831"/>
        <end position="841"/>
    </location>
</feature>
<dbReference type="AlphaFoldDB" id="A0A6G9QJU5"/>
<reference evidence="6 7" key="1">
    <citation type="submission" date="2020-03" db="EMBL/GenBank/DDBJ databases">
        <title>Complete genome sequence of Shewanella sp.</title>
        <authorList>
            <person name="Kim Y.-S."/>
            <person name="Kim S.-J."/>
            <person name="Jung H.-K."/>
            <person name="Kim K.-H."/>
        </authorList>
    </citation>
    <scope>NUCLEOTIDE SEQUENCE [LARGE SCALE GENOMIC DNA]</scope>
    <source>
        <strain evidence="6 7">PN3F2</strain>
    </source>
</reference>
<gene>
    <name evidence="6" type="ORF">HBH39_06325</name>
</gene>
<dbReference type="InterPro" id="IPR031576">
    <property type="entry name" value="FliN_N"/>
</dbReference>
<feature type="compositionally biased region" description="Basic and acidic residues" evidence="2">
    <location>
        <begin position="322"/>
        <end position="332"/>
    </location>
</feature>
<feature type="region of interest" description="Disordered" evidence="2">
    <location>
        <begin position="595"/>
        <end position="614"/>
    </location>
</feature>
<keyword evidence="4" id="KW-0732">Signal</keyword>
<dbReference type="Pfam" id="PF16973">
    <property type="entry name" value="FliN_N"/>
    <property type="match status" value="1"/>
</dbReference>
<evidence type="ECO:0000313" key="7">
    <source>
        <dbReference type="Proteomes" id="UP000502608"/>
    </source>
</evidence>
<evidence type="ECO:0000259" key="5">
    <source>
        <dbReference type="Pfam" id="PF16973"/>
    </source>
</evidence>
<feature type="transmembrane region" description="Helical" evidence="3">
    <location>
        <begin position="292"/>
        <end position="312"/>
    </location>
</feature>
<feature type="compositionally biased region" description="Polar residues" evidence="2">
    <location>
        <begin position="599"/>
        <end position="608"/>
    </location>
</feature>
<name>A0A6G9QJU5_9GAMM</name>
<dbReference type="RefSeq" id="WP_167676617.1">
    <property type="nucleotide sequence ID" value="NZ_CP050313.1"/>
</dbReference>